<evidence type="ECO:0000256" key="2">
    <source>
        <dbReference type="ARBA" id="ARBA00022801"/>
    </source>
</evidence>
<evidence type="ECO:0000256" key="1">
    <source>
        <dbReference type="ARBA" id="ARBA00007754"/>
    </source>
</evidence>
<keyword evidence="3 5" id="KW-0326">Glycosidase</keyword>
<evidence type="ECO:0000256" key="5">
    <source>
        <dbReference type="PROSITE-ProRule" id="PRU01100"/>
    </source>
</evidence>
<gene>
    <name evidence="8" type="ORF">G8O30_11545</name>
</gene>
<sequence>MKQKFTIIILAMSLIFSAFLPNVTEASSDWKYVKRGLELMDAGRYSEAIVQFETAISISPKASSYRNLAISHEKIEQFQKAADAYYAEAAIHQKLGDTNTYLATKAKADALNTDVDVYFDQQLIPNTTGLQKYEPAAGTYIGAYVEVDELKGQTGTKYSYFNQVTNKKHAMYFRYYDHGDPFPTSFVNQVKEAGGAVQIAYQPTGSISTVKDDATLRSFAKSANAAGIPIFLRFASEMNGDWVKWGGNPSEYKRVFQLVSKVMKAEAPNVAMVWAPNSVPAGKIHDYYPGDSAVDWVGMNLYSVPVFNGNASQPAGHVNPLDFLDEVYNRYSSRKPMMIAEFGASHKNSAIGDATQFGKTKMAQFYEGIRLRYPRVKSINWFSVDTLTAPYVAEDRRLNNFSLSVNQTMLSTYKNIISHPHYRSVVENGVHAAKTSTKSTVALPLKDSLIRESITGYTYAKTYDPYISKIIYKLNGQTLSQATSFPYKFSIPYSSMKSGNNNLEIVIFDSKGREASRKTATFQKGSVIQSLPEKQIVLRLGETRAYTSKGVVQLTEEPFLTNSRTFVPLRFISEYIGGTVQYNASTKKIDINSNGQKIVITLGQKTATVNGSSKIMEQAPIVRNGTTLVPLRAVTDLLNGKTVFTTATREITLSF</sequence>
<dbReference type="KEGG" id="mcui:G8O30_11545"/>
<dbReference type="SUPFAM" id="SSF48452">
    <property type="entry name" value="TPR-like"/>
    <property type="match status" value="1"/>
</dbReference>
<dbReference type="PROSITE" id="PS51764">
    <property type="entry name" value="GH26"/>
    <property type="match status" value="1"/>
</dbReference>
<evidence type="ECO:0000256" key="4">
    <source>
        <dbReference type="PROSITE-ProRule" id="PRU00339"/>
    </source>
</evidence>
<reference evidence="8 9" key="1">
    <citation type="submission" date="2019-07" db="EMBL/GenBank/DDBJ databases">
        <title>Genome sequence of 2 isolates from Red Sea Mangroves.</title>
        <authorList>
            <person name="Sefrji F."/>
            <person name="Michoud G."/>
            <person name="Merlino G."/>
            <person name="Daffonchio D."/>
        </authorList>
    </citation>
    <scope>NUCLEOTIDE SEQUENCE [LARGE SCALE GENOMIC DNA]</scope>
    <source>
        <strain evidence="8 9">R1DC41</strain>
    </source>
</reference>
<evidence type="ECO:0000256" key="3">
    <source>
        <dbReference type="ARBA" id="ARBA00023295"/>
    </source>
</evidence>
<organism evidence="8 9">
    <name type="scientific">Mangrovibacillus cuniculi</name>
    <dbReference type="NCBI Taxonomy" id="2593652"/>
    <lineage>
        <taxon>Bacteria</taxon>
        <taxon>Bacillati</taxon>
        <taxon>Bacillota</taxon>
        <taxon>Bacilli</taxon>
        <taxon>Bacillales</taxon>
        <taxon>Bacillaceae</taxon>
        <taxon>Mangrovibacillus</taxon>
    </lineage>
</organism>
<keyword evidence="4" id="KW-0802">TPR repeat</keyword>
<dbReference type="SUPFAM" id="SSF55383">
    <property type="entry name" value="Copper amine oxidase, domain N"/>
    <property type="match status" value="2"/>
</dbReference>
<dbReference type="Pfam" id="PF07833">
    <property type="entry name" value="Cu_amine_oxidN1"/>
    <property type="match status" value="1"/>
</dbReference>
<evidence type="ECO:0000313" key="9">
    <source>
        <dbReference type="Proteomes" id="UP000593626"/>
    </source>
</evidence>
<comment type="similarity">
    <text evidence="1 5">Belongs to the glycosyl hydrolase 26 family.</text>
</comment>
<dbReference type="InterPro" id="IPR022790">
    <property type="entry name" value="GH26_dom"/>
</dbReference>
<dbReference type="Gene3D" id="3.30.457.10">
    <property type="entry name" value="Copper amine oxidase-like, N-terminal domain"/>
    <property type="match status" value="2"/>
</dbReference>
<dbReference type="PROSITE" id="PS50005">
    <property type="entry name" value="TPR"/>
    <property type="match status" value="1"/>
</dbReference>
<dbReference type="InterPro" id="IPR017853">
    <property type="entry name" value="GH"/>
</dbReference>
<dbReference type="SUPFAM" id="SSF51445">
    <property type="entry name" value="(Trans)glycosidases"/>
    <property type="match status" value="1"/>
</dbReference>
<dbReference type="EMBL" id="CP049742">
    <property type="protein sequence ID" value="QPC47538.1"/>
    <property type="molecule type" value="Genomic_DNA"/>
</dbReference>
<feature type="chain" id="PRO_5039212499" description="GH26 domain-containing protein" evidence="6">
    <location>
        <begin position="27"/>
        <end position="655"/>
    </location>
</feature>
<evidence type="ECO:0000256" key="6">
    <source>
        <dbReference type="SAM" id="SignalP"/>
    </source>
</evidence>
<keyword evidence="2 5" id="KW-0378">Hydrolase</keyword>
<dbReference type="InterPro" id="IPR036582">
    <property type="entry name" value="Mao_N_sf"/>
</dbReference>
<evidence type="ECO:0000313" key="8">
    <source>
        <dbReference type="EMBL" id="QPC47538.1"/>
    </source>
</evidence>
<dbReference type="GO" id="GO:0016985">
    <property type="term" value="F:mannan endo-1,4-beta-mannosidase activity"/>
    <property type="evidence" value="ECO:0007669"/>
    <property type="project" value="InterPro"/>
</dbReference>
<keyword evidence="6" id="KW-0732">Signal</keyword>
<dbReference type="Proteomes" id="UP000593626">
    <property type="component" value="Chromosome"/>
</dbReference>
<proteinExistence type="inferred from homology"/>
<dbReference type="AlphaFoldDB" id="A0A7S8CCP3"/>
<evidence type="ECO:0000259" key="7">
    <source>
        <dbReference type="PROSITE" id="PS51764"/>
    </source>
</evidence>
<dbReference type="RefSeq" id="WP_239672207.1">
    <property type="nucleotide sequence ID" value="NZ_CP049742.1"/>
</dbReference>
<dbReference type="InterPro" id="IPR000805">
    <property type="entry name" value="Glyco_hydro_26"/>
</dbReference>
<feature type="active site" description="Nucleophile" evidence="5">
    <location>
        <position position="341"/>
    </location>
</feature>
<dbReference type="Pfam" id="PF02156">
    <property type="entry name" value="Glyco_hydro_26"/>
    <property type="match status" value="1"/>
</dbReference>
<dbReference type="Gene3D" id="1.25.40.10">
    <property type="entry name" value="Tetratricopeptide repeat domain"/>
    <property type="match status" value="1"/>
</dbReference>
<protein>
    <recommendedName>
        <fullName evidence="7">GH26 domain-containing protein</fullName>
    </recommendedName>
</protein>
<dbReference type="Gene3D" id="3.20.20.80">
    <property type="entry name" value="Glycosidases"/>
    <property type="match status" value="1"/>
</dbReference>
<feature type="signal peptide" evidence="6">
    <location>
        <begin position="1"/>
        <end position="26"/>
    </location>
</feature>
<dbReference type="InterPro" id="IPR011990">
    <property type="entry name" value="TPR-like_helical_dom_sf"/>
</dbReference>
<keyword evidence="9" id="KW-1185">Reference proteome</keyword>
<dbReference type="PANTHER" id="PTHR40079">
    <property type="entry name" value="MANNAN ENDO-1,4-BETA-MANNOSIDASE E-RELATED"/>
    <property type="match status" value="1"/>
</dbReference>
<accession>A0A7S8CCP3</accession>
<dbReference type="InterPro" id="IPR012854">
    <property type="entry name" value="Cu_amine_oxidase-like_N"/>
</dbReference>
<dbReference type="InterPro" id="IPR019734">
    <property type="entry name" value="TPR_rpt"/>
</dbReference>
<feature type="active site" description="Proton donor" evidence="5">
    <location>
        <position position="237"/>
    </location>
</feature>
<dbReference type="GO" id="GO:0006080">
    <property type="term" value="P:substituted mannan metabolic process"/>
    <property type="evidence" value="ECO:0007669"/>
    <property type="project" value="InterPro"/>
</dbReference>
<feature type="domain" description="GH26" evidence="7">
    <location>
        <begin position="125"/>
        <end position="408"/>
    </location>
</feature>
<name>A0A7S8CCP3_9BACI</name>
<feature type="repeat" description="TPR" evidence="4">
    <location>
        <begin position="29"/>
        <end position="62"/>
    </location>
</feature>
<dbReference type="PANTHER" id="PTHR40079:SF4">
    <property type="entry name" value="GH26 DOMAIN-CONTAINING PROTEIN-RELATED"/>
    <property type="match status" value="1"/>
</dbReference>